<evidence type="ECO:0000313" key="2">
    <source>
        <dbReference type="Proteomes" id="UP000526003"/>
    </source>
</evidence>
<proteinExistence type="predicted"/>
<organism evidence="1 2">
    <name type="scientific">Pseudomonas kielensis</name>
    <dbReference type="NCBI Taxonomy" id="2762577"/>
    <lineage>
        <taxon>Bacteria</taxon>
        <taxon>Pseudomonadati</taxon>
        <taxon>Pseudomonadota</taxon>
        <taxon>Gammaproteobacteria</taxon>
        <taxon>Pseudomonadales</taxon>
        <taxon>Pseudomonadaceae</taxon>
        <taxon>Pseudomonas</taxon>
    </lineage>
</organism>
<dbReference type="RefSeq" id="WP_185818230.1">
    <property type="nucleotide sequence ID" value="NZ_JACMYG010000006.1"/>
</dbReference>
<sequence>MRPFDKPALSVEQQLELLKQRGLQVSNDDHAMRFLEVVTLFRLSPYMRPFQEQGPEHTFKPGSTLKAVVDIYRFDSSLRHIIMEAIERVEVATRATISNHMCPKYGPDWIADASVFSSSYAHDHLLRPLRDQLDKERKKLRREIERIQTSSQFDEVQQHRIENRMRDNYFRFYGATYTHPEFPPAWAVLEELSLGAVSTLFNAIGKSADKKAIASRLNLPFEVLASWLHTLTFIRNCCAHHSRLWNRELSIRPTLPKDWIVANAPADRPQPKQRLYIVLTMLAYLTDLISPESQWKLRLTEIMDHLDPGYFRLMGFPDDWKRHRQWYLGGNWRLDQNYPQA</sequence>
<dbReference type="Proteomes" id="UP000526003">
    <property type="component" value="Unassembled WGS sequence"/>
</dbReference>
<comment type="caution">
    <text evidence="1">The sequence shown here is derived from an EMBL/GenBank/DDBJ whole genome shotgun (WGS) entry which is preliminary data.</text>
</comment>
<reference evidence="1 2" key="1">
    <citation type="submission" date="2020-08" db="EMBL/GenBank/DDBJ databases">
        <title>Pseudomonas sp. nov.</title>
        <authorList>
            <person name="Gieschler S."/>
            <person name="Fiedler G."/>
            <person name="Brinks E."/>
            <person name="Boehnlein C."/>
            <person name="Franz C.M.A.P."/>
            <person name="Kabisch J."/>
        </authorList>
    </citation>
    <scope>NUCLEOTIDE SEQUENCE [LARGE SCALE GENOMIC DNA]</scope>
    <source>
        <strain evidence="1 2">MBT-1</strain>
    </source>
</reference>
<dbReference type="Pfam" id="PF07751">
    <property type="entry name" value="Abi_2"/>
    <property type="match status" value="1"/>
</dbReference>
<gene>
    <name evidence="1" type="ORF">H7995_08315</name>
</gene>
<accession>A0A7X1KXD0</accession>
<dbReference type="InterPro" id="IPR011664">
    <property type="entry name" value="Abi_system_AbiD/AbiF-like"/>
</dbReference>
<protein>
    <submittedName>
        <fullName evidence="1">Abi family protein</fullName>
    </submittedName>
</protein>
<name>A0A7X1KXD0_9PSED</name>
<dbReference type="AlphaFoldDB" id="A0A7X1KXD0"/>
<evidence type="ECO:0000313" key="1">
    <source>
        <dbReference type="EMBL" id="MBC2689799.1"/>
    </source>
</evidence>
<dbReference type="EMBL" id="JACMYG010000006">
    <property type="protein sequence ID" value="MBC2689799.1"/>
    <property type="molecule type" value="Genomic_DNA"/>
</dbReference>
<keyword evidence="2" id="KW-1185">Reference proteome</keyword>